<dbReference type="EMBL" id="NSDI01000008">
    <property type="protein sequence ID" value="RIY35951.1"/>
    <property type="molecule type" value="Genomic_DNA"/>
</dbReference>
<organism evidence="2 3">
    <name type="scientific">Capnocytophaga canis</name>
    <dbReference type="NCBI Taxonomy" id="1848903"/>
    <lineage>
        <taxon>Bacteria</taxon>
        <taxon>Pseudomonadati</taxon>
        <taxon>Bacteroidota</taxon>
        <taxon>Flavobacteriia</taxon>
        <taxon>Flavobacteriales</taxon>
        <taxon>Flavobacteriaceae</taxon>
        <taxon>Capnocytophaga</taxon>
    </lineage>
</organism>
<dbReference type="RefSeq" id="WP_119652883.1">
    <property type="nucleotide sequence ID" value="NZ_NSDI01000008.1"/>
</dbReference>
<sequence length="159" mass="17743">MAAGDYIEGLTKMWGEALHSAEWWAYAITTMGQAVISLPMGATVNSTITTKQWKTSMRDLTSKFFQGKKVVNKQTGVKVTINIPDDYVVSVSDNGKGLNFRPKIPIGEHKNAGLIRIMNPTKDYPKGYAVFHNKYGQPMKNPNIDTKQGTRSETHFAFE</sequence>
<gene>
    <name evidence="2" type="ORF">CKY20_08815</name>
</gene>
<proteinExistence type="predicted"/>
<evidence type="ECO:0000313" key="2">
    <source>
        <dbReference type="EMBL" id="RIY35951.1"/>
    </source>
</evidence>
<evidence type="ECO:0000256" key="1">
    <source>
        <dbReference type="SAM" id="MobiDB-lite"/>
    </source>
</evidence>
<comment type="caution">
    <text evidence="2">The sequence shown here is derived from an EMBL/GenBank/DDBJ whole genome shotgun (WGS) entry which is preliminary data.</text>
</comment>
<dbReference type="Proteomes" id="UP000265497">
    <property type="component" value="Unassembled WGS sequence"/>
</dbReference>
<protein>
    <submittedName>
        <fullName evidence="2">Uncharacterized protein</fullName>
    </submittedName>
</protein>
<dbReference type="AlphaFoldDB" id="A0A3A1YEH8"/>
<feature type="compositionally biased region" description="Basic and acidic residues" evidence="1">
    <location>
        <begin position="148"/>
        <end position="159"/>
    </location>
</feature>
<reference evidence="2 3" key="1">
    <citation type="submission" date="2017-08" db="EMBL/GenBank/DDBJ databases">
        <title>Capnocytophaga canis 17-158 assembly.</title>
        <authorList>
            <person name="Gulvik C.A."/>
        </authorList>
    </citation>
    <scope>NUCLEOTIDE SEQUENCE [LARGE SCALE GENOMIC DNA]</scope>
    <source>
        <strain evidence="2 3">17-158</strain>
    </source>
</reference>
<feature type="region of interest" description="Disordered" evidence="1">
    <location>
        <begin position="139"/>
        <end position="159"/>
    </location>
</feature>
<name>A0A3A1YEH8_9FLAO</name>
<evidence type="ECO:0000313" key="3">
    <source>
        <dbReference type="Proteomes" id="UP000265497"/>
    </source>
</evidence>
<accession>A0A3A1YEH8</accession>